<dbReference type="SUPFAM" id="SSF53649">
    <property type="entry name" value="Alkaline phosphatase-like"/>
    <property type="match status" value="1"/>
</dbReference>
<proteinExistence type="predicted"/>
<organism evidence="4 5">
    <name type="scientific">Chondromyces crocatus</name>
    <dbReference type="NCBI Taxonomy" id="52"/>
    <lineage>
        <taxon>Bacteria</taxon>
        <taxon>Pseudomonadati</taxon>
        <taxon>Myxococcota</taxon>
        <taxon>Polyangia</taxon>
        <taxon>Polyangiales</taxon>
        <taxon>Polyangiaceae</taxon>
        <taxon>Chondromyces</taxon>
    </lineage>
</organism>
<dbReference type="SMART" id="SM00567">
    <property type="entry name" value="EZ_HEAT"/>
    <property type="match status" value="5"/>
</dbReference>
<dbReference type="PANTHER" id="PTHR43751:SF3">
    <property type="entry name" value="SULFATASE N-TERMINAL DOMAIN-CONTAINING PROTEIN"/>
    <property type="match status" value="1"/>
</dbReference>
<dbReference type="Pfam" id="PF00884">
    <property type="entry name" value="Sulfatase"/>
    <property type="match status" value="1"/>
</dbReference>
<feature type="transmembrane region" description="Helical" evidence="2">
    <location>
        <begin position="286"/>
        <end position="308"/>
    </location>
</feature>
<dbReference type="KEGG" id="ccro:CMC5_045900"/>
<dbReference type="OrthoDB" id="5500422at2"/>
<protein>
    <recommendedName>
        <fullName evidence="3">Sulfatase N-terminal domain-containing protein</fullName>
    </recommendedName>
</protein>
<feature type="region of interest" description="Disordered" evidence="1">
    <location>
        <begin position="1"/>
        <end position="85"/>
    </location>
</feature>
<feature type="compositionally biased region" description="Low complexity" evidence="1">
    <location>
        <begin position="37"/>
        <end position="47"/>
    </location>
</feature>
<feature type="compositionally biased region" description="Low complexity" evidence="1">
    <location>
        <begin position="1139"/>
        <end position="1177"/>
    </location>
</feature>
<dbReference type="SUPFAM" id="SSF48371">
    <property type="entry name" value="ARM repeat"/>
    <property type="match status" value="1"/>
</dbReference>
<feature type="transmembrane region" description="Helical" evidence="2">
    <location>
        <begin position="169"/>
        <end position="188"/>
    </location>
</feature>
<dbReference type="EMBL" id="CP012159">
    <property type="protein sequence ID" value="AKT40437.1"/>
    <property type="molecule type" value="Genomic_DNA"/>
</dbReference>
<dbReference type="Proteomes" id="UP000067626">
    <property type="component" value="Chromosome"/>
</dbReference>
<feature type="compositionally biased region" description="Basic and acidic residues" evidence="1">
    <location>
        <begin position="1"/>
        <end position="25"/>
    </location>
</feature>
<accession>A0A0K1EIB4</accession>
<gene>
    <name evidence="4" type="ORF">CMC5_045900</name>
</gene>
<reference evidence="4 5" key="1">
    <citation type="submission" date="2015-07" db="EMBL/GenBank/DDBJ databases">
        <title>Genome analysis of myxobacterium Chondromyces crocatus Cm c5 reveals a high potential for natural compound synthesis and the genetic basis for the loss of fruiting body formation.</title>
        <authorList>
            <person name="Zaburannyi N."/>
            <person name="Bunk B."/>
            <person name="Maier J."/>
            <person name="Overmann J."/>
            <person name="Mueller R."/>
        </authorList>
    </citation>
    <scope>NUCLEOTIDE SEQUENCE [LARGE SCALE GENOMIC DNA]</scope>
    <source>
        <strain evidence="4 5">Cm c5</strain>
    </source>
</reference>
<dbReference type="Gene3D" id="1.25.10.10">
    <property type="entry name" value="Leucine-rich Repeat Variant"/>
    <property type="match status" value="2"/>
</dbReference>
<feature type="transmembrane region" description="Helical" evidence="2">
    <location>
        <begin position="315"/>
        <end position="333"/>
    </location>
</feature>
<sequence length="1177" mass="124514">MTDPDARGRRRLGRQDPRTSEDARAHRVPSQAEIVEGSRGAAPAAPRGGSGAGVVGVSGGAGARGPARSLSPRSPFSSSAALTSGGGRVETALGWRIADAYLALSALSVAELVAVAVVGHRELAWPYEMGWALRDLLPLALAAAAPAALVGGALVELSTWADRPRARTALALLAALFAGVVGFGVSGGRRVEALRVPFVAALVVGAGLAAFWIAPRLARALRAVDAEGRVPARGEGSEGPGKGKRGAARWTRRLGARAGFLLSVGLGVVALEVANARVLPRLYPAFHLGLGVLTLLLACAVPLALGTWRRSVGRASGALVLFALSAAMMPGSATRLSQKDNLRLVMLDRGPLLGKAVELGAMLSPPEPFEDEPLEEIASGQSIDLRGRDLVLITVDALRADHVGAYGYGRPTTPNLDRLAAEGVVFEAAYTPTPHTSYAVASLMTGKYMRPLLLQGLGEDSETFAQYMQRYGYKTAGFYPPAVFFIDGDRFGDLRDRGLDFEYKRVEFASAALRVEQVERYLSGVRDDDRVFLWVHLFEPHEPYEARPDHPFGVRDIDRYDAEIEAADAGLGAIVAAVRRSRPGAVVVATADHGEEFGEHGGRYHGTTVYEEQARVPLVVSAPGLLAPRRVKAAVGLTDILPTVLAGLSIPRPARIRGADLGPLLAGKVEGAEEEKFTAFVETDAQAMLGRGSLRLLCMRRVGACALYDVATDPLEKRDIAAVKPAEVASLRLALRSLEASHGRFEVRGLRREGKGWPDALRRGIAGDGDAVVEVAALLDDADVAIRRKAAEVLFELRRSEAGPALRLALVRDEDEEVRRWAALSLTRLGEGAPLTRELLTGPDRRLRRFAALSLAESGDRRGEDVLVAWLREALSGKGEPVGFERTREMMEALGKLKTKAALGPLLRALEDVRLRPYAAAALAALGEEAARPALAERFGAERYHTARMALAEALVKLGAGPEMRAPLVRFLGIPDPLPEGLLLAQRADVLDLIGGPRKRDLERLRRFARSGIGVGLTVPKAGNGKGLRVLCRARTTDDEAGEVRFGMRRRGGPPPKRDRSSLVPAAAPDLDPERSVSLSFAPGGEATEVMATLPESIGVKAGEHGDFVVYATQNVELVACAVVPLSDELPPPPPEPWLPGDTGDAGGAAVPAGSGAPGNAAVPAASAEPGSSPGGR</sequence>
<feature type="compositionally biased region" description="Gly residues" evidence="1">
    <location>
        <begin position="48"/>
        <end position="63"/>
    </location>
</feature>
<keyword evidence="2" id="KW-1133">Transmembrane helix</keyword>
<feature type="region of interest" description="Disordered" evidence="1">
    <location>
        <begin position="1048"/>
        <end position="1075"/>
    </location>
</feature>
<keyword evidence="2" id="KW-0812">Transmembrane</keyword>
<feature type="transmembrane region" description="Helical" evidence="2">
    <location>
        <begin position="139"/>
        <end position="157"/>
    </location>
</feature>
<feature type="transmembrane region" description="Helical" evidence="2">
    <location>
        <begin position="194"/>
        <end position="214"/>
    </location>
</feature>
<dbReference type="AlphaFoldDB" id="A0A0K1EIB4"/>
<feature type="compositionally biased region" description="Low complexity" evidence="1">
    <location>
        <begin position="64"/>
        <end position="82"/>
    </location>
</feature>
<evidence type="ECO:0000313" key="4">
    <source>
        <dbReference type="EMBL" id="AKT40437.1"/>
    </source>
</evidence>
<dbReference type="InterPro" id="IPR000917">
    <property type="entry name" value="Sulfatase_N"/>
</dbReference>
<feature type="transmembrane region" description="Helical" evidence="2">
    <location>
        <begin position="100"/>
        <end position="119"/>
    </location>
</feature>
<dbReference type="PANTHER" id="PTHR43751">
    <property type="entry name" value="SULFATASE"/>
    <property type="match status" value="1"/>
</dbReference>
<dbReference type="Pfam" id="PF13646">
    <property type="entry name" value="HEAT_2"/>
    <property type="match status" value="1"/>
</dbReference>
<name>A0A0K1EIB4_CHOCO</name>
<dbReference type="InterPro" id="IPR052701">
    <property type="entry name" value="GAG_Ulvan_Degrading_Sulfatases"/>
</dbReference>
<evidence type="ECO:0000256" key="1">
    <source>
        <dbReference type="SAM" id="MobiDB-lite"/>
    </source>
</evidence>
<dbReference type="InterPro" id="IPR011989">
    <property type="entry name" value="ARM-like"/>
</dbReference>
<dbReference type="Gene3D" id="3.40.720.10">
    <property type="entry name" value="Alkaline Phosphatase, subunit A"/>
    <property type="match status" value="1"/>
</dbReference>
<dbReference type="STRING" id="52.CMC5_045900"/>
<dbReference type="PATRIC" id="fig|52.7.peg.5064"/>
<keyword evidence="5" id="KW-1185">Reference proteome</keyword>
<keyword evidence="2" id="KW-0472">Membrane</keyword>
<feature type="transmembrane region" description="Helical" evidence="2">
    <location>
        <begin position="254"/>
        <end position="274"/>
    </location>
</feature>
<evidence type="ECO:0000256" key="2">
    <source>
        <dbReference type="SAM" id="Phobius"/>
    </source>
</evidence>
<dbReference type="CDD" id="cd16148">
    <property type="entry name" value="sulfatase_like"/>
    <property type="match status" value="1"/>
</dbReference>
<feature type="domain" description="Sulfatase N-terminal" evidence="3">
    <location>
        <begin position="389"/>
        <end position="646"/>
    </location>
</feature>
<dbReference type="InterPro" id="IPR016024">
    <property type="entry name" value="ARM-type_fold"/>
</dbReference>
<dbReference type="RefSeq" id="WP_050432367.1">
    <property type="nucleotide sequence ID" value="NZ_CP012159.1"/>
</dbReference>
<dbReference type="InterPro" id="IPR004155">
    <property type="entry name" value="PBS_lyase_HEAT"/>
</dbReference>
<dbReference type="InterPro" id="IPR017850">
    <property type="entry name" value="Alkaline_phosphatase_core_sf"/>
</dbReference>
<feature type="region of interest" description="Disordered" evidence="1">
    <location>
        <begin position="1131"/>
        <end position="1177"/>
    </location>
</feature>
<evidence type="ECO:0000259" key="3">
    <source>
        <dbReference type="Pfam" id="PF00884"/>
    </source>
</evidence>
<evidence type="ECO:0000313" key="5">
    <source>
        <dbReference type="Proteomes" id="UP000067626"/>
    </source>
</evidence>